<gene>
    <name evidence="1" type="ORF">RFI_33667</name>
</gene>
<dbReference type="EMBL" id="ASPP01032353">
    <property type="protein sequence ID" value="ETO03735.1"/>
    <property type="molecule type" value="Genomic_DNA"/>
</dbReference>
<evidence type="ECO:0000313" key="2">
    <source>
        <dbReference type="Proteomes" id="UP000023152"/>
    </source>
</evidence>
<proteinExistence type="predicted"/>
<accession>X6LSK5</accession>
<protein>
    <submittedName>
        <fullName evidence="1">Uncharacterized protein</fullName>
    </submittedName>
</protein>
<dbReference type="Proteomes" id="UP000023152">
    <property type="component" value="Unassembled WGS sequence"/>
</dbReference>
<organism evidence="1 2">
    <name type="scientific">Reticulomyxa filosa</name>
    <dbReference type="NCBI Taxonomy" id="46433"/>
    <lineage>
        <taxon>Eukaryota</taxon>
        <taxon>Sar</taxon>
        <taxon>Rhizaria</taxon>
        <taxon>Retaria</taxon>
        <taxon>Foraminifera</taxon>
        <taxon>Monothalamids</taxon>
        <taxon>Reticulomyxidae</taxon>
        <taxon>Reticulomyxa</taxon>
    </lineage>
</organism>
<feature type="non-terminal residue" evidence="1">
    <location>
        <position position="1"/>
    </location>
</feature>
<evidence type="ECO:0000313" key="1">
    <source>
        <dbReference type="EMBL" id="ETO03735.1"/>
    </source>
</evidence>
<sequence>NNNNIWLYCLNQWYIIINNIFEKYCKFKNKSKIIIDNKIKNKKMIDIPWNLLGEDIIPNKLNKNGFYINITQKEKRISLQRKFTLLLSQLLIIIDNSLDDIILSKLEWIISAQLCPFNMDVIIQQKKIKEYQIYF</sequence>
<comment type="caution">
    <text evidence="1">The sequence shown here is derived from an EMBL/GenBank/DDBJ whole genome shotgun (WGS) entry which is preliminary data.</text>
</comment>
<reference evidence="1 2" key="1">
    <citation type="journal article" date="2013" name="Curr. Biol.">
        <title>The Genome of the Foraminiferan Reticulomyxa filosa.</title>
        <authorList>
            <person name="Glockner G."/>
            <person name="Hulsmann N."/>
            <person name="Schleicher M."/>
            <person name="Noegel A.A."/>
            <person name="Eichinger L."/>
            <person name="Gallinger C."/>
            <person name="Pawlowski J."/>
            <person name="Sierra R."/>
            <person name="Euteneuer U."/>
            <person name="Pillet L."/>
            <person name="Moustafa A."/>
            <person name="Platzer M."/>
            <person name="Groth M."/>
            <person name="Szafranski K."/>
            <person name="Schliwa M."/>
        </authorList>
    </citation>
    <scope>NUCLEOTIDE SEQUENCE [LARGE SCALE GENOMIC DNA]</scope>
</reference>
<name>X6LSK5_RETFI</name>
<dbReference type="AlphaFoldDB" id="X6LSK5"/>
<keyword evidence="2" id="KW-1185">Reference proteome</keyword>